<evidence type="ECO:0000313" key="2">
    <source>
        <dbReference type="EMBL" id="CAB5297597.1"/>
    </source>
</evidence>
<sequence>MDDWIVKRNNLQEEKNELLEEREKIITSEIGNEKTLLAMRRAVVLTTSEYEKKNRELEEALRFDERSSSPSAPEKRELQMDDIENSTSNAT</sequence>
<dbReference type="AlphaFoldDB" id="A0A915YNA5"/>
<feature type="compositionally biased region" description="Basic and acidic residues" evidence="1">
    <location>
        <begin position="60"/>
        <end position="79"/>
    </location>
</feature>
<organism evidence="2 3">
    <name type="scientific">Rhizophagus irregularis</name>
    <dbReference type="NCBI Taxonomy" id="588596"/>
    <lineage>
        <taxon>Eukaryota</taxon>
        <taxon>Fungi</taxon>
        <taxon>Fungi incertae sedis</taxon>
        <taxon>Mucoromycota</taxon>
        <taxon>Glomeromycotina</taxon>
        <taxon>Glomeromycetes</taxon>
        <taxon>Glomerales</taxon>
        <taxon>Glomeraceae</taxon>
        <taxon>Rhizophagus</taxon>
    </lineage>
</organism>
<proteinExistence type="predicted"/>
<reference evidence="2" key="1">
    <citation type="submission" date="2020-05" db="EMBL/GenBank/DDBJ databases">
        <authorList>
            <person name="Rincon C."/>
            <person name="Sanders R I."/>
            <person name="Robbins C."/>
            <person name="Chaturvedi A."/>
        </authorList>
    </citation>
    <scope>NUCLEOTIDE SEQUENCE</scope>
    <source>
        <strain evidence="2">CHB12</strain>
    </source>
</reference>
<comment type="caution">
    <text evidence="2">The sequence shown here is derived from an EMBL/GenBank/DDBJ whole genome shotgun (WGS) entry which is preliminary data.</text>
</comment>
<accession>A0A915YNA5</accession>
<protein>
    <submittedName>
        <fullName evidence="2">Uncharacterized protein</fullName>
    </submittedName>
</protein>
<evidence type="ECO:0000313" key="3">
    <source>
        <dbReference type="Proteomes" id="UP000684084"/>
    </source>
</evidence>
<feature type="region of interest" description="Disordered" evidence="1">
    <location>
        <begin position="60"/>
        <end position="91"/>
    </location>
</feature>
<gene>
    <name evidence="2" type="ORF">CHRIB12_LOCUS587</name>
</gene>
<dbReference type="EMBL" id="CAGKOT010000001">
    <property type="protein sequence ID" value="CAB5297597.1"/>
    <property type="molecule type" value="Genomic_DNA"/>
</dbReference>
<dbReference type="OrthoDB" id="2438894at2759"/>
<name>A0A915YNA5_9GLOM</name>
<dbReference type="Proteomes" id="UP000684084">
    <property type="component" value="Unassembled WGS sequence"/>
</dbReference>
<evidence type="ECO:0000256" key="1">
    <source>
        <dbReference type="SAM" id="MobiDB-lite"/>
    </source>
</evidence>